<evidence type="ECO:0000313" key="2">
    <source>
        <dbReference type="Proteomes" id="UP000291422"/>
    </source>
</evidence>
<dbReference type="VEuPathDB" id="FungiDB:CC77DRAFT_1068080"/>
<name>A0A4Q4ML80_ALTAL</name>
<dbReference type="AlphaFoldDB" id="A0A4Q4ML80"/>
<reference evidence="2" key="1">
    <citation type="journal article" date="2019" name="bioRxiv">
        <title>Genomics, evolutionary history and diagnostics of the Alternaria alternata species group including apple and Asian pear pathotypes.</title>
        <authorList>
            <person name="Armitage A.D."/>
            <person name="Cockerton H.M."/>
            <person name="Sreenivasaprasad S."/>
            <person name="Woodhall J.W."/>
            <person name="Lane C.R."/>
            <person name="Harrison R.J."/>
            <person name="Clarkson J.P."/>
        </authorList>
    </citation>
    <scope>NUCLEOTIDE SEQUENCE [LARGE SCALE GENOMIC DNA]</scope>
    <source>
        <strain evidence="2">FERA 1177</strain>
    </source>
</reference>
<organism evidence="1 2">
    <name type="scientific">Alternaria alternata</name>
    <name type="common">Alternaria rot fungus</name>
    <name type="synonym">Torula alternata</name>
    <dbReference type="NCBI Taxonomy" id="5599"/>
    <lineage>
        <taxon>Eukaryota</taxon>
        <taxon>Fungi</taxon>
        <taxon>Dikarya</taxon>
        <taxon>Ascomycota</taxon>
        <taxon>Pezizomycotina</taxon>
        <taxon>Dothideomycetes</taxon>
        <taxon>Pleosporomycetidae</taxon>
        <taxon>Pleosporales</taxon>
        <taxon>Pleosporineae</taxon>
        <taxon>Pleosporaceae</taxon>
        <taxon>Alternaria</taxon>
        <taxon>Alternaria sect. Alternaria</taxon>
        <taxon>Alternaria alternata complex</taxon>
    </lineage>
</organism>
<gene>
    <name evidence="1" type="ORF">AA0117_g13354</name>
</gene>
<dbReference type="EMBL" id="PDXD01000248">
    <property type="protein sequence ID" value="RYN53068.1"/>
    <property type="molecule type" value="Genomic_DNA"/>
</dbReference>
<comment type="caution">
    <text evidence="1">The sequence shown here is derived from an EMBL/GenBank/DDBJ whole genome shotgun (WGS) entry which is preliminary data.</text>
</comment>
<proteinExistence type="predicted"/>
<evidence type="ECO:0000313" key="1">
    <source>
        <dbReference type="EMBL" id="RYN53068.1"/>
    </source>
</evidence>
<dbReference type="Proteomes" id="UP000291422">
    <property type="component" value="Unassembled WGS sequence"/>
</dbReference>
<sequence>MSSSAANMCDKLLTSFRAMKLLLSPDDSSARIATTEEHALSNMPPAQLKHFHGFITSATQIERAAGKMSVVWDSYVTCENEAVDFIRKPLLRDVHQNLSKHVFRLLVVDYDRREQPEPDSYSRIVKAAQDALWMDKHFLDLFEQGTSGSEVMEDNGRLQFIVQSPSDDEDAYFSFALSSSHAPGYNRERDWTCLFFGGPQLNSKKLKDLLEDMKYPDHHPDLLPPDFMILPTTILLWQVGRIARAVTELNREFMELDEKNTNEKSEDVHLRSFGQELSRLRKLHYRAQLRYAFALDFALKLARCFESIQKSHCVVSETQPKHPHVLSRIVQSQEDVLRNIGRNLDNLPLRIEAHQSIVRASPIS</sequence>
<accession>A0A4Q4ML80</accession>
<protein>
    <submittedName>
        <fullName evidence="1">Uncharacterized protein</fullName>
    </submittedName>
</protein>